<comment type="similarity">
    <text evidence="1 12">Belongs to the helicase family. DnaB subfamily.</text>
</comment>
<dbReference type="Gene3D" id="1.10.860.10">
    <property type="entry name" value="DNAb Helicase, Chain A"/>
    <property type="match status" value="1"/>
</dbReference>
<dbReference type="Proteomes" id="UP000033935">
    <property type="component" value="Unassembled WGS sequence"/>
</dbReference>
<dbReference type="Pfam" id="PF00772">
    <property type="entry name" value="DnaB"/>
    <property type="match status" value="1"/>
</dbReference>
<evidence type="ECO:0000256" key="3">
    <source>
        <dbReference type="ARBA" id="ARBA00022705"/>
    </source>
</evidence>
<dbReference type="FunFam" id="1.10.860.10:FF:000001">
    <property type="entry name" value="Replicative DNA helicase"/>
    <property type="match status" value="1"/>
</dbReference>
<dbReference type="EMBL" id="LBWG01000007">
    <property type="protein sequence ID" value="KKR04467.1"/>
    <property type="molecule type" value="Genomic_DNA"/>
</dbReference>
<dbReference type="InterPro" id="IPR007694">
    <property type="entry name" value="DNA_helicase_DnaB-like_C"/>
</dbReference>
<dbReference type="InterPro" id="IPR007692">
    <property type="entry name" value="DNA_helicase_DnaB"/>
</dbReference>
<evidence type="ECO:0000256" key="7">
    <source>
        <dbReference type="ARBA" id="ARBA00022840"/>
    </source>
</evidence>
<evidence type="ECO:0000259" key="14">
    <source>
        <dbReference type="PROSITE" id="PS51199"/>
    </source>
</evidence>
<feature type="domain" description="SF4 helicase" evidence="14">
    <location>
        <begin position="177"/>
        <end position="452"/>
    </location>
</feature>
<evidence type="ECO:0000313" key="16">
    <source>
        <dbReference type="Proteomes" id="UP000033935"/>
    </source>
</evidence>
<dbReference type="PROSITE" id="PS51199">
    <property type="entry name" value="SF4_HELICASE"/>
    <property type="match status" value="1"/>
</dbReference>
<dbReference type="InterPro" id="IPR036185">
    <property type="entry name" value="DNA_heli_DnaB-like_N_sf"/>
</dbReference>
<dbReference type="GO" id="GO:0003677">
    <property type="term" value="F:DNA binding"/>
    <property type="evidence" value="ECO:0007669"/>
    <property type="project" value="UniProtKB-UniRule"/>
</dbReference>
<keyword evidence="5 12" id="KW-0378">Hydrolase</keyword>
<evidence type="ECO:0000256" key="2">
    <source>
        <dbReference type="ARBA" id="ARBA00022515"/>
    </source>
</evidence>
<protein>
    <recommendedName>
        <fullName evidence="11 12">Replicative DNA helicase</fullName>
        <ecNumber evidence="11 12">5.6.2.3</ecNumber>
    </recommendedName>
</protein>
<evidence type="ECO:0000256" key="13">
    <source>
        <dbReference type="SAM" id="MobiDB-lite"/>
    </source>
</evidence>
<dbReference type="PANTHER" id="PTHR30153:SF2">
    <property type="entry name" value="REPLICATIVE DNA HELICASE"/>
    <property type="match status" value="1"/>
</dbReference>
<dbReference type="GO" id="GO:0005829">
    <property type="term" value="C:cytosol"/>
    <property type="evidence" value="ECO:0007669"/>
    <property type="project" value="TreeGrafter"/>
</dbReference>
<comment type="catalytic activity">
    <reaction evidence="10 12">
        <text>ATP + H2O = ADP + phosphate + H(+)</text>
        <dbReference type="Rhea" id="RHEA:13065"/>
        <dbReference type="ChEBI" id="CHEBI:15377"/>
        <dbReference type="ChEBI" id="CHEBI:15378"/>
        <dbReference type="ChEBI" id="CHEBI:30616"/>
        <dbReference type="ChEBI" id="CHEBI:43474"/>
        <dbReference type="ChEBI" id="CHEBI:456216"/>
        <dbReference type="EC" id="5.6.2.3"/>
    </reaction>
</comment>
<evidence type="ECO:0000256" key="11">
    <source>
        <dbReference type="NCBIfam" id="TIGR00665"/>
    </source>
</evidence>
<evidence type="ECO:0000256" key="4">
    <source>
        <dbReference type="ARBA" id="ARBA00022741"/>
    </source>
</evidence>
<dbReference type="AlphaFoldDB" id="A0A0G0QS50"/>
<evidence type="ECO:0000256" key="12">
    <source>
        <dbReference type="RuleBase" id="RU362085"/>
    </source>
</evidence>
<dbReference type="GO" id="GO:1990077">
    <property type="term" value="C:primosome complex"/>
    <property type="evidence" value="ECO:0007669"/>
    <property type="project" value="UniProtKB-UniRule"/>
</dbReference>
<keyword evidence="7 12" id="KW-0067">ATP-binding</keyword>
<proteinExistence type="inferred from homology"/>
<dbReference type="GO" id="GO:0005524">
    <property type="term" value="F:ATP binding"/>
    <property type="evidence" value="ECO:0007669"/>
    <property type="project" value="UniProtKB-UniRule"/>
</dbReference>
<keyword evidence="4 12" id="KW-0547">Nucleotide-binding</keyword>
<dbReference type="Pfam" id="PF03796">
    <property type="entry name" value="DnaB_C"/>
    <property type="match status" value="1"/>
</dbReference>
<dbReference type="InterPro" id="IPR003593">
    <property type="entry name" value="AAA+_ATPase"/>
</dbReference>
<dbReference type="NCBIfam" id="NF004384">
    <property type="entry name" value="PRK05748.1"/>
    <property type="match status" value="1"/>
</dbReference>
<dbReference type="PATRIC" id="fig|1618995.3.peg.381"/>
<gene>
    <name evidence="15" type="ORF">UT30_C0007G0023</name>
</gene>
<comment type="caution">
    <text evidence="15">The sequence shown here is derived from an EMBL/GenBank/DDBJ whole genome shotgun (WGS) entry which is preliminary data.</text>
</comment>
<organism evidence="15 16">
    <name type="scientific">Candidatus Uhrbacteria bacterium GW2011_GWF2_39_13</name>
    <dbReference type="NCBI Taxonomy" id="1618995"/>
    <lineage>
        <taxon>Bacteria</taxon>
        <taxon>Candidatus Uhriibacteriota</taxon>
    </lineage>
</organism>
<keyword evidence="2 12" id="KW-0639">Primosome</keyword>
<dbReference type="SUPFAM" id="SSF48024">
    <property type="entry name" value="N-terminal domain of DnaB helicase"/>
    <property type="match status" value="1"/>
</dbReference>
<keyword evidence="9" id="KW-0413">Isomerase</keyword>
<feature type="compositionally biased region" description="Polar residues" evidence="13">
    <location>
        <begin position="457"/>
        <end position="466"/>
    </location>
</feature>
<keyword evidence="6 12" id="KW-0347">Helicase</keyword>
<dbReference type="NCBIfam" id="TIGR00665">
    <property type="entry name" value="DnaB"/>
    <property type="match status" value="1"/>
</dbReference>
<dbReference type="InterPro" id="IPR027417">
    <property type="entry name" value="P-loop_NTPase"/>
</dbReference>
<evidence type="ECO:0000313" key="15">
    <source>
        <dbReference type="EMBL" id="KKR04467.1"/>
    </source>
</evidence>
<accession>A0A0G0QS50</accession>
<dbReference type="EC" id="5.6.2.3" evidence="11 12"/>
<dbReference type="GO" id="GO:0016887">
    <property type="term" value="F:ATP hydrolysis activity"/>
    <property type="evidence" value="ECO:0007669"/>
    <property type="project" value="RHEA"/>
</dbReference>
<reference evidence="15 16" key="1">
    <citation type="journal article" date="2015" name="Nature">
        <title>rRNA introns, odd ribosomes, and small enigmatic genomes across a large radiation of phyla.</title>
        <authorList>
            <person name="Brown C.T."/>
            <person name="Hug L.A."/>
            <person name="Thomas B.C."/>
            <person name="Sharon I."/>
            <person name="Castelle C.J."/>
            <person name="Singh A."/>
            <person name="Wilkins M.J."/>
            <person name="Williams K.H."/>
            <person name="Banfield J.F."/>
        </authorList>
    </citation>
    <scope>NUCLEOTIDE SEQUENCE [LARGE SCALE GENOMIC DNA]</scope>
</reference>
<comment type="function">
    <text evidence="12">The main replicative DNA helicase, it participates in initiation and elongation during chromosome replication. Travels ahead of the DNA replisome, separating dsDNA into templates for DNA synthesis. A processive ATP-dependent 5'-3' DNA helicase it has DNA-dependent ATPase activity.</text>
</comment>
<evidence type="ECO:0000256" key="6">
    <source>
        <dbReference type="ARBA" id="ARBA00022806"/>
    </source>
</evidence>
<sequence>MALQQRIPPQNLEAEQSLLGSLLIDKEAMIKIADRARAEDFYRESHQKIYEAILQLYERHDPIDILSLGNRLEEQGLLQRVGGRAYLVELSNMVPTSAHIVHYADIVQKKATLRRILEAATEITRIGYEEDEDVEASLDLAERALFNVSEKFNKNTFVSIRSVLHDAFDRIDELHRDRGKLRGVPTGFRELDSLLAGLQKSDLIVLAARPSVGKTSLALDIARQIGINTKLPVGFFSLEMSKEQLVDRMICAQANVDLWKLRTGRLSDRDDDFPRIGNALGELSEAPIFIDDAAGLNVMQLRTKARRLKNEHGLGVIMVDYLQLMEGRSKKGSDNRVQEVSEISRGLKMIAKELNVPVLALAQLSRAVEQTKPAIPRLSHLRDSGSIEQDADVVLFIYRKAADRNYRPEDVPPEEQGIAEVHIAKHRNGPTGMIRLFFDKKRASFQNLELRSGMSIPASSEESTSGFAPLASASRQRTSETMVPPPIDPNPSITH</sequence>
<evidence type="ECO:0000256" key="5">
    <source>
        <dbReference type="ARBA" id="ARBA00022801"/>
    </source>
</evidence>
<dbReference type="SMART" id="SM00382">
    <property type="entry name" value="AAA"/>
    <property type="match status" value="1"/>
</dbReference>
<dbReference type="Gene3D" id="3.40.50.300">
    <property type="entry name" value="P-loop containing nucleotide triphosphate hydrolases"/>
    <property type="match status" value="1"/>
</dbReference>
<dbReference type="SUPFAM" id="SSF52540">
    <property type="entry name" value="P-loop containing nucleoside triphosphate hydrolases"/>
    <property type="match status" value="1"/>
</dbReference>
<dbReference type="GO" id="GO:0006269">
    <property type="term" value="P:DNA replication, synthesis of primer"/>
    <property type="evidence" value="ECO:0007669"/>
    <property type="project" value="UniProtKB-UniRule"/>
</dbReference>
<evidence type="ECO:0000256" key="8">
    <source>
        <dbReference type="ARBA" id="ARBA00023125"/>
    </source>
</evidence>
<evidence type="ECO:0000256" key="10">
    <source>
        <dbReference type="ARBA" id="ARBA00048954"/>
    </source>
</evidence>
<evidence type="ECO:0000256" key="1">
    <source>
        <dbReference type="ARBA" id="ARBA00008428"/>
    </source>
</evidence>
<name>A0A0G0QS50_9BACT</name>
<evidence type="ECO:0000256" key="9">
    <source>
        <dbReference type="ARBA" id="ARBA00023235"/>
    </source>
</evidence>
<dbReference type="CDD" id="cd00984">
    <property type="entry name" value="DnaB_C"/>
    <property type="match status" value="1"/>
</dbReference>
<feature type="region of interest" description="Disordered" evidence="13">
    <location>
        <begin position="455"/>
        <end position="495"/>
    </location>
</feature>
<dbReference type="InterPro" id="IPR016136">
    <property type="entry name" value="DNA_helicase_N/primase_C"/>
</dbReference>
<keyword evidence="8 12" id="KW-0238">DNA-binding</keyword>
<dbReference type="PANTHER" id="PTHR30153">
    <property type="entry name" value="REPLICATIVE DNA HELICASE DNAB"/>
    <property type="match status" value="1"/>
</dbReference>
<keyword evidence="3 12" id="KW-0235">DNA replication</keyword>
<dbReference type="InterPro" id="IPR007693">
    <property type="entry name" value="DNA_helicase_DnaB-like_N"/>
</dbReference>
<dbReference type="GO" id="GO:0043139">
    <property type="term" value="F:5'-3' DNA helicase activity"/>
    <property type="evidence" value="ECO:0007669"/>
    <property type="project" value="UniProtKB-EC"/>
</dbReference>